<organism evidence="1 2">
    <name type="scientific">Paenibacillus larvae</name>
    <dbReference type="NCBI Taxonomy" id="1464"/>
    <lineage>
        <taxon>Bacteria</taxon>
        <taxon>Bacillati</taxon>
        <taxon>Bacillota</taxon>
        <taxon>Bacilli</taxon>
        <taxon>Bacillales</taxon>
        <taxon>Paenibacillaceae</taxon>
        <taxon>Paenibacillus</taxon>
    </lineage>
</organism>
<accession>A0AAP5N4V0</accession>
<dbReference type="Proteomes" id="UP001259239">
    <property type="component" value="Unassembled WGS sequence"/>
</dbReference>
<dbReference type="InterPro" id="IPR001387">
    <property type="entry name" value="Cro/C1-type_HTH"/>
</dbReference>
<proteinExistence type="predicted"/>
<protein>
    <submittedName>
        <fullName evidence="1">Helix-turn-helix transcriptional regulator</fullName>
    </submittedName>
</protein>
<dbReference type="Gene3D" id="1.10.260.40">
    <property type="entry name" value="lambda repressor-like DNA-binding domains"/>
    <property type="match status" value="1"/>
</dbReference>
<dbReference type="CDD" id="cd00093">
    <property type="entry name" value="HTH_XRE"/>
    <property type="match status" value="1"/>
</dbReference>
<reference evidence="1" key="1">
    <citation type="journal article" date="2023" name="J. Vet. Diagn. Invest.">
        <title>Oxytetracycline-resistant Paenibacillus larvae identified in commercial beekeeping operations in Saskatchewan using pooled honey sampling.</title>
        <authorList>
            <person name="Obshta O."/>
            <person name="Zabrodski M.W."/>
            <person name="Soomro T."/>
            <person name="Wilson G."/>
            <person name="Masood F."/>
            <person name="Thebeau J."/>
            <person name="Silva M.C.B."/>
            <person name="Biganski S."/>
            <person name="Kozii I.V."/>
            <person name="Koziy R.V."/>
            <person name="Raza M.F."/>
            <person name="Jose M.S."/>
            <person name="Simko E."/>
            <person name="Wood S.C."/>
        </authorList>
    </citation>
    <scope>NUCLEOTIDE SEQUENCE</scope>
    <source>
        <strain evidence="1">PL001</strain>
    </source>
</reference>
<dbReference type="EMBL" id="JARQGV010000004">
    <property type="protein sequence ID" value="MDT2253454.1"/>
    <property type="molecule type" value="Genomic_DNA"/>
</dbReference>
<dbReference type="GO" id="GO:0003677">
    <property type="term" value="F:DNA binding"/>
    <property type="evidence" value="ECO:0007669"/>
    <property type="project" value="InterPro"/>
</dbReference>
<name>A0AAP5N4V0_9BACL</name>
<dbReference type="AlphaFoldDB" id="A0AAP5N4V0"/>
<evidence type="ECO:0000313" key="1">
    <source>
        <dbReference type="EMBL" id="MDT2253454.1"/>
    </source>
</evidence>
<gene>
    <name evidence="1" type="ORF">P7H09_19980</name>
</gene>
<dbReference type="InterPro" id="IPR010982">
    <property type="entry name" value="Lambda_DNA-bd_dom_sf"/>
</dbReference>
<evidence type="ECO:0000313" key="2">
    <source>
        <dbReference type="Proteomes" id="UP001259239"/>
    </source>
</evidence>
<sequence length="92" mass="10400">MKQIKRRHVPYTKFKAFLDETGVNQKKVAELLGKSTSAFNQNLNGTGGDFSVAELRVICEQFNISADEYFLRPGVSKMKQKLSKELESEATQ</sequence>
<reference evidence="1" key="2">
    <citation type="submission" date="2023-03" db="EMBL/GenBank/DDBJ databases">
        <authorList>
            <person name="Obshta O."/>
            <person name="Zabrodski M.W."/>
            <person name="Soomro T."/>
            <person name="Wilson G."/>
            <person name="Masood F."/>
            <person name="Thebeau J."/>
            <person name="Bezerra Da Silva M.C."/>
            <person name="Raza F."/>
            <person name="Biganski S."/>
            <person name="Jose M."/>
            <person name="Camilli M."/>
            <person name="Kozii I.V."/>
            <person name="Kozii R.V."/>
            <person name="Simko E."/>
            <person name="Wood S.C."/>
        </authorList>
    </citation>
    <scope>NUCLEOTIDE SEQUENCE</scope>
    <source>
        <strain evidence="1">PL001</strain>
    </source>
</reference>
<dbReference type="SUPFAM" id="SSF47413">
    <property type="entry name" value="lambda repressor-like DNA-binding domains"/>
    <property type="match status" value="1"/>
</dbReference>
<comment type="caution">
    <text evidence="1">The sequence shown here is derived from an EMBL/GenBank/DDBJ whole genome shotgun (WGS) entry which is preliminary data.</text>
</comment>
<dbReference type="RefSeq" id="WP_051427853.1">
    <property type="nucleotide sequence ID" value="NZ_CP121102.1"/>
</dbReference>